<evidence type="ECO:0000313" key="4">
    <source>
        <dbReference type="Proteomes" id="UP000201613"/>
    </source>
</evidence>
<protein>
    <submittedName>
        <fullName evidence="3">Electron transfer flavoprotein subunit alpha</fullName>
    </submittedName>
</protein>
<dbReference type="InterPro" id="IPR001308">
    <property type="entry name" value="ETF_a/FixB"/>
</dbReference>
<dbReference type="SUPFAM" id="SSF52402">
    <property type="entry name" value="Adenine nucleotide alpha hydrolases-like"/>
    <property type="match status" value="1"/>
</dbReference>
<dbReference type="InterPro" id="IPR014731">
    <property type="entry name" value="ETF_asu_C"/>
</dbReference>
<feature type="region of interest" description="Disordered" evidence="1">
    <location>
        <begin position="181"/>
        <end position="212"/>
    </location>
</feature>
<dbReference type="Pfam" id="PF00766">
    <property type="entry name" value="ETF_alpha"/>
    <property type="match status" value="1"/>
</dbReference>
<feature type="region of interest" description="Disordered" evidence="1">
    <location>
        <begin position="1"/>
        <end position="31"/>
    </location>
</feature>
<dbReference type="GO" id="GO:0050660">
    <property type="term" value="F:flavin adenine dinucleotide binding"/>
    <property type="evidence" value="ECO:0007669"/>
    <property type="project" value="InterPro"/>
</dbReference>
<dbReference type="RefSeq" id="WP_093993994.1">
    <property type="nucleotide sequence ID" value="NZ_FXZK01000013.1"/>
</dbReference>
<gene>
    <name evidence="3" type="primary">etfA_2</name>
    <name evidence="3" type="ORF">LOM8899_03990</name>
</gene>
<dbReference type="PANTHER" id="PTHR43153:SF1">
    <property type="entry name" value="ELECTRON TRANSFER FLAVOPROTEIN SUBUNIT ALPHA, MITOCHONDRIAL"/>
    <property type="match status" value="1"/>
</dbReference>
<organism evidence="3 4">
    <name type="scientific">Flavimaricola marinus</name>
    <dbReference type="NCBI Taxonomy" id="1819565"/>
    <lineage>
        <taxon>Bacteria</taxon>
        <taxon>Pseudomonadati</taxon>
        <taxon>Pseudomonadota</taxon>
        <taxon>Alphaproteobacteria</taxon>
        <taxon>Rhodobacterales</taxon>
        <taxon>Paracoccaceae</taxon>
        <taxon>Flavimaricola</taxon>
    </lineage>
</organism>
<proteinExistence type="predicted"/>
<reference evidence="3 4" key="1">
    <citation type="submission" date="2017-05" db="EMBL/GenBank/DDBJ databases">
        <authorList>
            <person name="Song R."/>
            <person name="Chenine A.L."/>
            <person name="Ruprecht R.M."/>
        </authorList>
    </citation>
    <scope>NUCLEOTIDE SEQUENCE [LARGE SCALE GENOMIC DNA]</scope>
    <source>
        <strain evidence="3 4">CECT 8899</strain>
    </source>
</reference>
<dbReference type="Gene3D" id="3.40.50.1220">
    <property type="entry name" value="TPP-binding domain"/>
    <property type="match status" value="1"/>
</dbReference>
<dbReference type="Proteomes" id="UP000201613">
    <property type="component" value="Unassembled WGS sequence"/>
</dbReference>
<accession>A0A238LJM1</accession>
<evidence type="ECO:0000259" key="2">
    <source>
        <dbReference type="Pfam" id="PF00766"/>
    </source>
</evidence>
<dbReference type="GO" id="GO:0009055">
    <property type="term" value="F:electron transfer activity"/>
    <property type="evidence" value="ECO:0007669"/>
    <property type="project" value="InterPro"/>
</dbReference>
<dbReference type="PANTHER" id="PTHR43153">
    <property type="entry name" value="ELECTRON TRANSFER FLAVOPROTEIN ALPHA"/>
    <property type="match status" value="1"/>
</dbReference>
<feature type="domain" description="Electron transfer flavoprotein alpha subunit C-terminal" evidence="2">
    <location>
        <begin position="236"/>
        <end position="312"/>
    </location>
</feature>
<evidence type="ECO:0000313" key="3">
    <source>
        <dbReference type="EMBL" id="SMY09818.1"/>
    </source>
</evidence>
<dbReference type="InterPro" id="IPR029035">
    <property type="entry name" value="DHS-like_NAD/FAD-binding_dom"/>
</dbReference>
<dbReference type="EMBL" id="FXZK01000013">
    <property type="protein sequence ID" value="SMY09818.1"/>
    <property type="molecule type" value="Genomic_DNA"/>
</dbReference>
<feature type="compositionally biased region" description="Basic and acidic residues" evidence="1">
    <location>
        <begin position="1"/>
        <end position="15"/>
    </location>
</feature>
<name>A0A238LJM1_9RHOB</name>
<dbReference type="GO" id="GO:0033539">
    <property type="term" value="P:fatty acid beta-oxidation using acyl-CoA dehydrogenase"/>
    <property type="evidence" value="ECO:0007669"/>
    <property type="project" value="TreeGrafter"/>
</dbReference>
<dbReference type="AlphaFoldDB" id="A0A238LJM1"/>
<keyword evidence="4" id="KW-1185">Reference proteome</keyword>
<dbReference type="OrthoDB" id="8584059at2"/>
<evidence type="ECO:0000256" key="1">
    <source>
        <dbReference type="SAM" id="MobiDB-lite"/>
    </source>
</evidence>
<sequence length="355" mass="36194">MSAARVRRDPRDRSTMRRAAPQEAAKTAPVRQIADDSPLVAVLIDGGAGPLTPLDVEALTLGRRLAVSAGHGLLAIILSTDAPSGLAGAGVDRVWAPPSQDSDALSHQITALWHDLELRRIVAVDGGEAAEVLRRIAAVTEGQIRTNVAAIDTSGCLCLEDGATRERQRDDAPLLIAAPGRFRPQAGPASGEVSGDMSTGAALPLSPPRSSVPDAAQAAAPVELGIERGDPASLPLSEADVVLSAGAGVSDWALLHQVAAALGAAVGGSRVVCDAGLLPRGRQVGISGTVIAPRCYIAFGISGASQHLQGIEGARKVVAVNADPHAPMIARADLAVVTDTGAVLRALLDRLGDTP</sequence>
<dbReference type="SUPFAM" id="SSF52467">
    <property type="entry name" value="DHS-like NAD/FAD-binding domain"/>
    <property type="match status" value="1"/>
</dbReference>